<protein>
    <recommendedName>
        <fullName evidence="2">Single-stranded-DNA-specific exonuclease RecJ</fullName>
    </recommendedName>
</protein>
<dbReference type="Pfam" id="PF17768">
    <property type="entry name" value="RecJ_OB"/>
    <property type="match status" value="1"/>
</dbReference>
<feature type="coiled-coil region" evidence="6">
    <location>
        <begin position="284"/>
        <end position="311"/>
    </location>
</feature>
<keyword evidence="4" id="KW-0378">Hydrolase</keyword>
<evidence type="ECO:0000313" key="13">
    <source>
        <dbReference type="Proteomes" id="UP000030364"/>
    </source>
</evidence>
<dbReference type="PANTHER" id="PTHR30255:SF2">
    <property type="entry name" value="SINGLE-STRANDED-DNA-SPECIFIC EXONUCLEASE RECJ"/>
    <property type="match status" value="1"/>
</dbReference>
<feature type="region of interest" description="Disordered" evidence="7">
    <location>
        <begin position="640"/>
        <end position="659"/>
    </location>
</feature>
<evidence type="ECO:0000259" key="10">
    <source>
        <dbReference type="Pfam" id="PF17768"/>
    </source>
</evidence>
<evidence type="ECO:0000256" key="1">
    <source>
        <dbReference type="ARBA" id="ARBA00005915"/>
    </source>
</evidence>
<evidence type="ECO:0000259" key="11">
    <source>
        <dbReference type="Pfam" id="PF22047"/>
    </source>
</evidence>
<comment type="similarity">
    <text evidence="1">Belongs to the RecJ family.</text>
</comment>
<evidence type="ECO:0000259" key="8">
    <source>
        <dbReference type="Pfam" id="PF01368"/>
    </source>
</evidence>
<dbReference type="Gene3D" id="3.10.310.30">
    <property type="match status" value="1"/>
</dbReference>
<proteinExistence type="inferred from homology"/>
<dbReference type="InterPro" id="IPR051673">
    <property type="entry name" value="SSDNA_exonuclease_RecJ"/>
</dbReference>
<dbReference type="GO" id="GO:0004527">
    <property type="term" value="F:exonuclease activity"/>
    <property type="evidence" value="ECO:0007669"/>
    <property type="project" value="UniProtKB-KW"/>
</dbReference>
<evidence type="ECO:0000256" key="5">
    <source>
        <dbReference type="ARBA" id="ARBA00022839"/>
    </source>
</evidence>
<dbReference type="STRING" id="276.THFILI_09935"/>
<keyword evidence="3" id="KW-0540">Nuclease</keyword>
<feature type="domain" description="DHHA1" evidence="9">
    <location>
        <begin position="327"/>
        <end position="415"/>
    </location>
</feature>
<evidence type="ECO:0000256" key="6">
    <source>
        <dbReference type="SAM" id="Coils"/>
    </source>
</evidence>
<keyword evidence="5" id="KW-0269">Exonuclease</keyword>
<dbReference type="AlphaFoldDB" id="A0A0A2WQE3"/>
<dbReference type="Gene3D" id="3.90.1640.30">
    <property type="match status" value="1"/>
</dbReference>
<dbReference type="InterPro" id="IPR041122">
    <property type="entry name" value="RecJ_OB"/>
</dbReference>
<dbReference type="InterPro" id="IPR038763">
    <property type="entry name" value="DHH_sf"/>
</dbReference>
<dbReference type="InterPro" id="IPR054598">
    <property type="entry name" value="RecJ_C_thermales"/>
</dbReference>
<feature type="domain" description="Single-stranded-DNA-specific exonuclease RecJ C-terminal" evidence="11">
    <location>
        <begin position="554"/>
        <end position="693"/>
    </location>
</feature>
<dbReference type="PANTHER" id="PTHR30255">
    <property type="entry name" value="SINGLE-STRANDED-DNA-SPECIFIC EXONUCLEASE RECJ"/>
    <property type="match status" value="1"/>
</dbReference>
<feature type="domain" description="RecJ OB" evidence="10">
    <location>
        <begin position="437"/>
        <end position="528"/>
    </location>
</feature>
<comment type="caution">
    <text evidence="12">The sequence shown here is derived from an EMBL/GenBank/DDBJ whole genome shotgun (WGS) entry which is preliminary data.</text>
</comment>
<name>A0A0A2WQE3_THEFI</name>
<dbReference type="Pfam" id="PF02272">
    <property type="entry name" value="DHHA1"/>
    <property type="match status" value="1"/>
</dbReference>
<evidence type="ECO:0000256" key="7">
    <source>
        <dbReference type="SAM" id="MobiDB-lite"/>
    </source>
</evidence>
<sequence length="703" mass="76302">MRWGFSPLPPLGDWLEAMRAFRVGPEAALAYLERGFRSPEDLDPPLTLLPLRGLEEAAELVLEAIRKGKRIRIHGDYDADGLTGTAILLKGLRALGAEVHAFIPHRLEEGYGILWDRLPEHIAEADLFITVDCGVTNHAELKELVENGVEVLVTDHHTPRDTPPPGLIVHPAYSGLAEKPTGAGVAFLLLWKVHERLGLPPPLDYADLAAVGTIADVAPLTGWNRALVREGLGRISTSAHLGLRLLAQAVGYGGQAVEVAFRIAPRINAASRLGEAEAALALLLAQEEAEAQALVQRLNALNARRQAIEEEMLARLLPQAEAETGRALVLQDPEGHPGVMGLVASRLLERFYKPVFIVAQGKGSVRSVPGISAVGALDSAKDLLLRYGGHKEAAGFALDESRFGEFKRRIEAYVAAHPKPEREVRLTALLPSGARLKDLYAELMALEPFGAGNPEPLFLLEGEVEEVRPLGERHRAFRVAGVRVVEWRSGAAKEQEKEALPLGGRVRLAGVLARNEWQGSVRYEVHLQAHLEGPPEAPWADFLLGEDQDQKEAWAVPVPVEEALGLARSGVGVYLPEEARAWGERQGFRVLPLEEAEVWLGLPVFPSGSRPLFPSGSKPGPFRGRPSRVRVALGRRSRALLGGVPDGGTPKGPTEGASSPEAALQAYLARLLLYAYEQRAEGLFSEALARYLELSEALRGQQV</sequence>
<dbReference type="InterPro" id="IPR001667">
    <property type="entry name" value="DDH_dom"/>
</dbReference>
<evidence type="ECO:0000256" key="3">
    <source>
        <dbReference type="ARBA" id="ARBA00022722"/>
    </source>
</evidence>
<dbReference type="SUPFAM" id="SSF64182">
    <property type="entry name" value="DHH phosphoesterases"/>
    <property type="match status" value="1"/>
</dbReference>
<dbReference type="Proteomes" id="UP000030364">
    <property type="component" value="Unassembled WGS sequence"/>
</dbReference>
<keyword evidence="13" id="KW-1185">Reference proteome</keyword>
<dbReference type="InterPro" id="IPR003156">
    <property type="entry name" value="DHHA1_dom"/>
</dbReference>
<feature type="domain" description="DDH" evidence="8">
    <location>
        <begin position="70"/>
        <end position="213"/>
    </location>
</feature>
<evidence type="ECO:0000259" key="9">
    <source>
        <dbReference type="Pfam" id="PF02272"/>
    </source>
</evidence>
<keyword evidence="6" id="KW-0175">Coiled coil</keyword>
<dbReference type="Pfam" id="PF01368">
    <property type="entry name" value="DHH"/>
    <property type="match status" value="1"/>
</dbReference>
<dbReference type="EMBL" id="JPSL02000040">
    <property type="protein sequence ID" value="KGQ20982.2"/>
    <property type="molecule type" value="Genomic_DNA"/>
</dbReference>
<gene>
    <name evidence="12" type="ORF">THFILI_09935</name>
</gene>
<dbReference type="RefSeq" id="WP_038067303.1">
    <property type="nucleotide sequence ID" value="NZ_JPSL02000040.1"/>
</dbReference>
<evidence type="ECO:0000256" key="4">
    <source>
        <dbReference type="ARBA" id="ARBA00022801"/>
    </source>
</evidence>
<dbReference type="Pfam" id="PF22047">
    <property type="entry name" value="RecJ_C"/>
    <property type="match status" value="1"/>
</dbReference>
<evidence type="ECO:0000313" key="12">
    <source>
        <dbReference type="EMBL" id="KGQ20982.2"/>
    </source>
</evidence>
<evidence type="ECO:0000256" key="2">
    <source>
        <dbReference type="ARBA" id="ARBA00019841"/>
    </source>
</evidence>
<reference evidence="12 13" key="1">
    <citation type="journal article" date="2015" name="Genome Announc.">
        <title>Draft Genome Sequence of the Thermophile Thermus filiformis ATCC 43280, Producer of Carotenoid-(Di)glucoside-Branched Fatty Acid (Di)esters and Source of Hyperthermostable Enzymes of Biotechnological Interest.</title>
        <authorList>
            <person name="Mandelli F."/>
            <person name="Oliveira Ramires B."/>
            <person name="Couger M.B."/>
            <person name="Paixao D.A."/>
            <person name="Camilo C.M."/>
            <person name="Polikarpov I."/>
            <person name="Prade R."/>
            <person name="Riano-Pachon D.M."/>
            <person name="Squina F.M."/>
        </authorList>
    </citation>
    <scope>NUCLEOTIDE SEQUENCE [LARGE SCALE GENOMIC DNA]</scope>
    <source>
        <strain evidence="12 13">ATCC 43280</strain>
    </source>
</reference>
<dbReference type="GO" id="GO:0003676">
    <property type="term" value="F:nucleic acid binding"/>
    <property type="evidence" value="ECO:0007669"/>
    <property type="project" value="InterPro"/>
</dbReference>
<dbReference type="Gene3D" id="3.40.50.12810">
    <property type="match status" value="1"/>
</dbReference>
<dbReference type="OrthoDB" id="9809852at2"/>
<organism evidence="12 13">
    <name type="scientific">Thermus filiformis</name>
    <dbReference type="NCBI Taxonomy" id="276"/>
    <lineage>
        <taxon>Bacteria</taxon>
        <taxon>Thermotogati</taxon>
        <taxon>Deinococcota</taxon>
        <taxon>Deinococci</taxon>
        <taxon>Thermales</taxon>
        <taxon>Thermaceae</taxon>
        <taxon>Thermus</taxon>
    </lineage>
</organism>
<accession>A0A0A2WQE3</accession>